<dbReference type="Proteomes" id="UP000320762">
    <property type="component" value="Unassembled WGS sequence"/>
</dbReference>
<sequence length="514" mass="58723">MTSSWNERAEKSLIDKKQEMEVRNLLIDLVHSETFAIRCKLSVPVTLHLAVVLSCHPRSSSYADAMDRPTILHGRLVILQDRLKVAYISLEISHENFRQVMAEIQSMVAGEHLLDEVFTINPPAQVSWVDYLRVPGGHARVQLIHRALECADWVCRLALRSNDMELARTVRSPSLFASAVEWATFLTPFARAQQELNAIPADMVQFVRVELPYVCYSTINALYGMCHKTCTDTPFLQMCGHRLPSLLVKGWSQWQTDPYLTVNDTTVEPDSASATTAVCFLRSLPRLLLNPSCYVLHESLVQELALVFHGRPEDPGWLLADHLAIVRTQPELPYHNCVMRELLAFTNKCLYLVALRMNDRYLPRLVEQALQLAEMALSRPRSGKRRGWRVVARLCSQNVENARLALRQGLFAYMVRMRAAWPLADDLTFIHECVRDAARRMRGCSRAMMVIPSDVELTQEEKDTAKVIKRSIRREKRDWDNVQNCGVVRCAGSVLPDLKSCAYQLFYPREKLYA</sequence>
<accession>A0A550BSX1</accession>
<keyword evidence="2" id="KW-1185">Reference proteome</keyword>
<dbReference type="EMBL" id="VDMD01000106">
    <property type="protein sequence ID" value="TRM55640.1"/>
    <property type="molecule type" value="Genomic_DNA"/>
</dbReference>
<dbReference type="AlphaFoldDB" id="A0A550BSX1"/>
<organism evidence="1 2">
    <name type="scientific">Schizophyllum amplum</name>
    <dbReference type="NCBI Taxonomy" id="97359"/>
    <lineage>
        <taxon>Eukaryota</taxon>
        <taxon>Fungi</taxon>
        <taxon>Dikarya</taxon>
        <taxon>Basidiomycota</taxon>
        <taxon>Agaricomycotina</taxon>
        <taxon>Agaricomycetes</taxon>
        <taxon>Agaricomycetidae</taxon>
        <taxon>Agaricales</taxon>
        <taxon>Schizophyllaceae</taxon>
        <taxon>Schizophyllum</taxon>
    </lineage>
</organism>
<protein>
    <submittedName>
        <fullName evidence="1">Uncharacterized protein</fullName>
    </submittedName>
</protein>
<reference evidence="1 2" key="1">
    <citation type="journal article" date="2019" name="New Phytol.">
        <title>Comparative genomics reveals unique wood-decay strategies and fruiting body development in the Schizophyllaceae.</title>
        <authorList>
            <person name="Almasi E."/>
            <person name="Sahu N."/>
            <person name="Krizsan K."/>
            <person name="Balint B."/>
            <person name="Kovacs G.M."/>
            <person name="Kiss B."/>
            <person name="Cseklye J."/>
            <person name="Drula E."/>
            <person name="Henrissat B."/>
            <person name="Nagy I."/>
            <person name="Chovatia M."/>
            <person name="Adam C."/>
            <person name="LaButti K."/>
            <person name="Lipzen A."/>
            <person name="Riley R."/>
            <person name="Grigoriev I.V."/>
            <person name="Nagy L.G."/>
        </authorList>
    </citation>
    <scope>NUCLEOTIDE SEQUENCE [LARGE SCALE GENOMIC DNA]</scope>
    <source>
        <strain evidence="1 2">NL-1724</strain>
    </source>
</reference>
<comment type="caution">
    <text evidence="1">The sequence shown here is derived from an EMBL/GenBank/DDBJ whole genome shotgun (WGS) entry which is preliminary data.</text>
</comment>
<evidence type="ECO:0000313" key="1">
    <source>
        <dbReference type="EMBL" id="TRM55640.1"/>
    </source>
</evidence>
<proteinExistence type="predicted"/>
<name>A0A550BSX1_9AGAR</name>
<evidence type="ECO:0000313" key="2">
    <source>
        <dbReference type="Proteomes" id="UP000320762"/>
    </source>
</evidence>
<gene>
    <name evidence="1" type="ORF">BD626DRAFT_576931</name>
</gene>